<dbReference type="SMART" id="SM00409">
    <property type="entry name" value="IG"/>
    <property type="match status" value="2"/>
</dbReference>
<evidence type="ECO:0000256" key="5">
    <source>
        <dbReference type="SAM" id="SignalP"/>
    </source>
</evidence>
<dbReference type="EMBL" id="JAROKS010000006">
    <property type="protein sequence ID" value="KAK1802785.1"/>
    <property type="molecule type" value="Genomic_DNA"/>
</dbReference>
<keyword evidence="5" id="KW-0732">Signal</keyword>
<keyword evidence="2 4" id="KW-0472">Membrane</keyword>
<evidence type="ECO:0000313" key="8">
    <source>
        <dbReference type="Proteomes" id="UP001239994"/>
    </source>
</evidence>
<evidence type="ECO:0000313" key="7">
    <source>
        <dbReference type="EMBL" id="KAK1802785.1"/>
    </source>
</evidence>
<dbReference type="GO" id="GO:0016020">
    <property type="term" value="C:membrane"/>
    <property type="evidence" value="ECO:0007669"/>
    <property type="project" value="UniProtKB-SubCell"/>
</dbReference>
<dbReference type="Proteomes" id="UP001239994">
    <property type="component" value="Unassembled WGS sequence"/>
</dbReference>
<feature type="chain" id="PRO_5042196939" description="Ig-like domain-containing protein" evidence="5">
    <location>
        <begin position="20"/>
        <end position="668"/>
    </location>
</feature>
<evidence type="ECO:0000256" key="2">
    <source>
        <dbReference type="ARBA" id="ARBA00023136"/>
    </source>
</evidence>
<dbReference type="PANTHER" id="PTHR24100">
    <property type="entry name" value="BUTYROPHILIN"/>
    <property type="match status" value="1"/>
</dbReference>
<dbReference type="SUPFAM" id="SSF48726">
    <property type="entry name" value="Immunoglobulin"/>
    <property type="match status" value="2"/>
</dbReference>
<dbReference type="InterPro" id="IPR036179">
    <property type="entry name" value="Ig-like_dom_sf"/>
</dbReference>
<dbReference type="PROSITE" id="PS50835">
    <property type="entry name" value="IG_LIKE"/>
    <property type="match status" value="2"/>
</dbReference>
<evidence type="ECO:0000256" key="4">
    <source>
        <dbReference type="SAM" id="Phobius"/>
    </source>
</evidence>
<dbReference type="InterPro" id="IPR003599">
    <property type="entry name" value="Ig_sub"/>
</dbReference>
<feature type="domain" description="Ig-like" evidence="6">
    <location>
        <begin position="125"/>
        <end position="215"/>
    </location>
</feature>
<organism evidence="7 8">
    <name type="scientific">Electrophorus voltai</name>
    <dbReference type="NCBI Taxonomy" id="2609070"/>
    <lineage>
        <taxon>Eukaryota</taxon>
        <taxon>Metazoa</taxon>
        <taxon>Chordata</taxon>
        <taxon>Craniata</taxon>
        <taxon>Vertebrata</taxon>
        <taxon>Euteleostomi</taxon>
        <taxon>Actinopterygii</taxon>
        <taxon>Neopterygii</taxon>
        <taxon>Teleostei</taxon>
        <taxon>Ostariophysi</taxon>
        <taxon>Gymnotiformes</taxon>
        <taxon>Gymnotoidei</taxon>
        <taxon>Gymnotidae</taxon>
        <taxon>Electrophorus</taxon>
    </lineage>
</organism>
<keyword evidence="8" id="KW-1185">Reference proteome</keyword>
<dbReference type="InterPro" id="IPR050504">
    <property type="entry name" value="IgSF_BTN/MOG"/>
</dbReference>
<feature type="domain" description="Ig-like" evidence="6">
    <location>
        <begin position="32"/>
        <end position="107"/>
    </location>
</feature>
<accession>A0AAD9E0Q3</accession>
<evidence type="ECO:0000256" key="1">
    <source>
        <dbReference type="ARBA" id="ARBA00004370"/>
    </source>
</evidence>
<name>A0AAD9E0Q3_9TELE</name>
<dbReference type="SMART" id="SM00406">
    <property type="entry name" value="IGv"/>
    <property type="match status" value="2"/>
</dbReference>
<sequence length="668" mass="72395">MNVFGHVVILASALTACLAVITQISVEDVPFGGTVFLPCNSSAYGGGELDVKWQVMGKDVASFLDGQVVAGKEYEGRVELLQSETLEGDFSLTLTNAIMSDTDIYECLWQGKMIISIVTLNVLPPPFPDARTVILEGEDVTLPCFGKMPKNKHWENMYIQWLKDDIQVLLLESGMVTKDGGSRSQLLPSKEEVSQGNFSLTIKSTKVLDQGVYRCLYKTNDFEGPRRGHPEAYTLTVTVTSEPPLFQAVPSTTTQFTGLDVDAKMESTTEQTALEVFQTFTPDDTAWMRKAFGVTKNTKSSTSMEVTGLITHNREDSTTVQDSVRVISDLPTQARMTTDLVGASANRTTELNTIEVISDLPAQARMTTDLVGLISGGSTDSTTEQDPLEVISYLPPQARMTTDLVGLISGASADSTIEQDPLEVISELPPQPRMTTDLAKLITGARADSTTVQNTVEVFQTFTPGDTARTEKAFGVTEKTKSGTSMELTGIIIHDREDRTTVQNSVRVISDLPPQARMTTDLVGLISGASSDSSTGQNPLEVFQTFTPDDTLRMEKAFGVTDNTKSSTSMEFTGLNTHDREDSTTVHDSVRVISDLPPQARITTDIVGLISGASADSAGSEQDPLEGYGYTSEVLWKENVPWLCIGIVSGVILFTAVFLCTLVTLGKL</sequence>
<dbReference type="InterPro" id="IPR013783">
    <property type="entry name" value="Ig-like_fold"/>
</dbReference>
<dbReference type="AlphaFoldDB" id="A0AAD9E0Q3"/>
<dbReference type="InterPro" id="IPR007110">
    <property type="entry name" value="Ig-like_dom"/>
</dbReference>
<evidence type="ECO:0000259" key="6">
    <source>
        <dbReference type="PROSITE" id="PS50835"/>
    </source>
</evidence>
<evidence type="ECO:0000256" key="3">
    <source>
        <dbReference type="ARBA" id="ARBA00023319"/>
    </source>
</evidence>
<comment type="subcellular location">
    <subcellularLocation>
        <location evidence="1">Membrane</location>
    </subcellularLocation>
</comment>
<dbReference type="Gene3D" id="2.60.40.10">
    <property type="entry name" value="Immunoglobulins"/>
    <property type="match status" value="2"/>
</dbReference>
<dbReference type="Pfam" id="PF07686">
    <property type="entry name" value="V-set"/>
    <property type="match status" value="2"/>
</dbReference>
<feature type="transmembrane region" description="Helical" evidence="4">
    <location>
        <begin position="640"/>
        <end position="665"/>
    </location>
</feature>
<dbReference type="InterPro" id="IPR013106">
    <property type="entry name" value="Ig_V-set"/>
</dbReference>
<protein>
    <recommendedName>
        <fullName evidence="6">Ig-like domain-containing protein</fullName>
    </recommendedName>
</protein>
<proteinExistence type="predicted"/>
<keyword evidence="4" id="KW-0812">Transmembrane</keyword>
<keyword evidence="4" id="KW-1133">Transmembrane helix</keyword>
<comment type="caution">
    <text evidence="7">The sequence shown here is derived from an EMBL/GenBank/DDBJ whole genome shotgun (WGS) entry which is preliminary data.</text>
</comment>
<keyword evidence="3" id="KW-0393">Immunoglobulin domain</keyword>
<reference evidence="7" key="1">
    <citation type="submission" date="2023-03" db="EMBL/GenBank/DDBJ databases">
        <title>Electrophorus voltai genome.</title>
        <authorList>
            <person name="Bian C."/>
        </authorList>
    </citation>
    <scope>NUCLEOTIDE SEQUENCE</scope>
    <source>
        <strain evidence="7">CB-2022</strain>
        <tissue evidence="7">Muscle</tissue>
    </source>
</reference>
<feature type="signal peptide" evidence="5">
    <location>
        <begin position="1"/>
        <end position="19"/>
    </location>
</feature>
<gene>
    <name evidence="7" type="ORF">P4O66_021326</name>
</gene>